<reference evidence="2 3" key="1">
    <citation type="submission" date="2019-05" db="EMBL/GenBank/DDBJ databases">
        <title>Georgenia *** sp. nov., and Georgenia *** sp. nov., isolated from the intestinal contents of plateau pika (Ochotona curzoniae) in the Qinghai-Tibet plateau of China.</title>
        <authorList>
            <person name="Tian Z."/>
        </authorList>
    </citation>
    <scope>NUCLEOTIDE SEQUENCE [LARGE SCALE GENOMIC DNA]</scope>
    <source>
        <strain evidence="2 3">Z294</strain>
    </source>
</reference>
<accession>A0ABX5VPI3</accession>
<feature type="transmembrane region" description="Helical" evidence="1">
    <location>
        <begin position="42"/>
        <end position="59"/>
    </location>
</feature>
<protein>
    <recommendedName>
        <fullName evidence="4">Alpha/beta fold hydrolase</fullName>
    </recommendedName>
</protein>
<keyword evidence="1" id="KW-0812">Transmembrane</keyword>
<keyword evidence="1" id="KW-1133">Transmembrane helix</keyword>
<dbReference type="SUPFAM" id="SSF53474">
    <property type="entry name" value="alpha/beta-Hydrolases"/>
    <property type="match status" value="1"/>
</dbReference>
<dbReference type="PANTHER" id="PTHR34853:SF1">
    <property type="entry name" value="LIPASE 5"/>
    <property type="match status" value="1"/>
</dbReference>
<dbReference type="RefSeq" id="WP_139948730.1">
    <property type="nucleotide sequence ID" value="NZ_CP040899.1"/>
</dbReference>
<evidence type="ECO:0000313" key="3">
    <source>
        <dbReference type="Proteomes" id="UP000313948"/>
    </source>
</evidence>
<evidence type="ECO:0000313" key="2">
    <source>
        <dbReference type="EMBL" id="QDB79746.1"/>
    </source>
</evidence>
<proteinExistence type="predicted"/>
<dbReference type="Gene3D" id="3.40.50.1820">
    <property type="entry name" value="alpha/beta hydrolase"/>
    <property type="match status" value="2"/>
</dbReference>
<keyword evidence="1" id="KW-0472">Membrane</keyword>
<dbReference type="EMBL" id="CP040899">
    <property type="protein sequence ID" value="QDB79746.1"/>
    <property type="molecule type" value="Genomic_DNA"/>
</dbReference>
<dbReference type="InterPro" id="IPR029058">
    <property type="entry name" value="AB_hydrolase_fold"/>
</dbReference>
<feature type="transmembrane region" description="Helical" evidence="1">
    <location>
        <begin position="12"/>
        <end position="36"/>
    </location>
</feature>
<dbReference type="Pfam" id="PF03729">
    <property type="entry name" value="DUF308"/>
    <property type="match status" value="2"/>
</dbReference>
<feature type="transmembrane region" description="Helical" evidence="1">
    <location>
        <begin position="191"/>
        <end position="211"/>
    </location>
</feature>
<organism evidence="2 3">
    <name type="scientific">Georgenia wutianyii</name>
    <dbReference type="NCBI Taxonomy" id="2585135"/>
    <lineage>
        <taxon>Bacteria</taxon>
        <taxon>Bacillati</taxon>
        <taxon>Actinomycetota</taxon>
        <taxon>Actinomycetes</taxon>
        <taxon>Micrococcales</taxon>
        <taxon>Bogoriellaceae</taxon>
        <taxon>Georgenia</taxon>
    </lineage>
</organism>
<gene>
    <name evidence="2" type="ORF">FE251_10440</name>
</gene>
<feature type="transmembrane region" description="Helical" evidence="1">
    <location>
        <begin position="151"/>
        <end position="171"/>
    </location>
</feature>
<dbReference type="Pfam" id="PF03583">
    <property type="entry name" value="LIP"/>
    <property type="match status" value="1"/>
</dbReference>
<evidence type="ECO:0000256" key="1">
    <source>
        <dbReference type="SAM" id="Phobius"/>
    </source>
</evidence>
<feature type="transmembrane region" description="Helical" evidence="1">
    <location>
        <begin position="126"/>
        <end position="145"/>
    </location>
</feature>
<dbReference type="PANTHER" id="PTHR34853">
    <property type="match status" value="1"/>
</dbReference>
<evidence type="ECO:0008006" key="4">
    <source>
        <dbReference type="Google" id="ProtNLM"/>
    </source>
</evidence>
<dbReference type="Proteomes" id="UP000313948">
    <property type="component" value="Chromosome"/>
</dbReference>
<feature type="transmembrane region" description="Helical" evidence="1">
    <location>
        <begin position="95"/>
        <end position="114"/>
    </location>
</feature>
<dbReference type="InterPro" id="IPR005325">
    <property type="entry name" value="DUF308_memb"/>
</dbReference>
<dbReference type="InterPro" id="IPR005152">
    <property type="entry name" value="Lipase_secreted"/>
</dbReference>
<feature type="transmembrane region" description="Helical" evidence="1">
    <location>
        <begin position="71"/>
        <end position="89"/>
    </location>
</feature>
<keyword evidence="3" id="KW-1185">Reference proteome</keyword>
<sequence>MRPPLRRIRHLVGAAPAWLRLALAVVLVVLGVLTLLRPATSLGVLALVIGAGLLLQGLTELVTGRAGSWRAVATCVLWAAAGAVVLLLPGLTVRLLALTVGIGLVLDGAVRLVAAARRDTSTNDRVADGAFGVAGVVFGVLALVWPDITALAVSVVLGARLLMTGLALGWATLGARHSPAPRGGRRPRGRAVAAVLAVVVAVGAVAASAVLREGSTVTDPFYAAPRDLPDDPGRLVRAEPFTRGVPPGGTGWRILYTTTRGDGSAAVASGLVVVPAEGEGPWPVIGWSHGTTGVAQHCAPSLAAEPFESGALLVLPEVLDRGWALVATDYLGLGTAGPHPYLIGPDTATASLDAVRAAAELEEADLGEQAVLWGHSQGGGAALWSGAVVDEYAPELDIAGVAALAPASDLRGLVGSLADAPGGSVIASFVAAAYTAEYDDVTYREYVRPGAEVVVRQMAQRCLASPGVLASVLTALAVSQEPTILAADPASGAFGERLAQNEPPATITAPLLLAQGGADSLITPQVQRGYVERLCAAGVGVDHRTYPGRDHLSLVAADSPLVPELLAWTADRLAGVPAPAGCPGS</sequence>
<name>A0ABX5VPI3_9MICO</name>